<proteinExistence type="predicted"/>
<organism evidence="2 3">
    <name type="scientific">Pterulicium gracile</name>
    <dbReference type="NCBI Taxonomy" id="1884261"/>
    <lineage>
        <taxon>Eukaryota</taxon>
        <taxon>Fungi</taxon>
        <taxon>Dikarya</taxon>
        <taxon>Basidiomycota</taxon>
        <taxon>Agaricomycotina</taxon>
        <taxon>Agaricomycetes</taxon>
        <taxon>Agaricomycetidae</taxon>
        <taxon>Agaricales</taxon>
        <taxon>Pleurotineae</taxon>
        <taxon>Pterulaceae</taxon>
        <taxon>Pterulicium</taxon>
    </lineage>
</organism>
<dbReference type="EMBL" id="ML178866">
    <property type="protein sequence ID" value="TFK96105.1"/>
    <property type="molecule type" value="Genomic_DNA"/>
</dbReference>
<protein>
    <submittedName>
        <fullName evidence="2">Uncharacterized protein</fullName>
    </submittedName>
</protein>
<evidence type="ECO:0000256" key="1">
    <source>
        <dbReference type="SAM" id="Phobius"/>
    </source>
</evidence>
<evidence type="ECO:0000313" key="3">
    <source>
        <dbReference type="Proteomes" id="UP000305067"/>
    </source>
</evidence>
<gene>
    <name evidence="2" type="ORF">BDV98DRAFT_576603</name>
</gene>
<evidence type="ECO:0000313" key="2">
    <source>
        <dbReference type="EMBL" id="TFK96105.1"/>
    </source>
</evidence>
<keyword evidence="1" id="KW-0812">Transmembrane</keyword>
<dbReference type="Proteomes" id="UP000305067">
    <property type="component" value="Unassembled WGS sequence"/>
</dbReference>
<sequence>MARTVRRPCYLLPDEQHLNTSAYISHLTSPSSLIDTRRTAEPTELRLPHPSSRYISLSSSGAHIPPCPHSLCSIFIVFFPLCLYLSAVTALAKCHDHNNVQHPKFTSVFPSSLCSCQDLTIAWEGGVAPFVIGVFIFRTLNNDNDDWKVVAGDVNAHEYTINVDRRGPAYPSYSTSTIASTITNADTTRHCHNHANKYYHREAFTPSNNAYDQILGV</sequence>
<keyword evidence="1" id="KW-1133">Transmembrane helix</keyword>
<reference evidence="2 3" key="1">
    <citation type="journal article" date="2019" name="Nat. Ecol. Evol.">
        <title>Megaphylogeny resolves global patterns of mushroom evolution.</title>
        <authorList>
            <person name="Varga T."/>
            <person name="Krizsan K."/>
            <person name="Foldi C."/>
            <person name="Dima B."/>
            <person name="Sanchez-Garcia M."/>
            <person name="Sanchez-Ramirez S."/>
            <person name="Szollosi G.J."/>
            <person name="Szarkandi J.G."/>
            <person name="Papp V."/>
            <person name="Albert L."/>
            <person name="Andreopoulos W."/>
            <person name="Angelini C."/>
            <person name="Antonin V."/>
            <person name="Barry K.W."/>
            <person name="Bougher N.L."/>
            <person name="Buchanan P."/>
            <person name="Buyck B."/>
            <person name="Bense V."/>
            <person name="Catcheside P."/>
            <person name="Chovatia M."/>
            <person name="Cooper J."/>
            <person name="Damon W."/>
            <person name="Desjardin D."/>
            <person name="Finy P."/>
            <person name="Geml J."/>
            <person name="Haridas S."/>
            <person name="Hughes K."/>
            <person name="Justo A."/>
            <person name="Karasinski D."/>
            <person name="Kautmanova I."/>
            <person name="Kiss B."/>
            <person name="Kocsube S."/>
            <person name="Kotiranta H."/>
            <person name="LaButti K.M."/>
            <person name="Lechner B.E."/>
            <person name="Liimatainen K."/>
            <person name="Lipzen A."/>
            <person name="Lukacs Z."/>
            <person name="Mihaltcheva S."/>
            <person name="Morgado L.N."/>
            <person name="Niskanen T."/>
            <person name="Noordeloos M.E."/>
            <person name="Ohm R.A."/>
            <person name="Ortiz-Santana B."/>
            <person name="Ovrebo C."/>
            <person name="Racz N."/>
            <person name="Riley R."/>
            <person name="Savchenko A."/>
            <person name="Shiryaev A."/>
            <person name="Soop K."/>
            <person name="Spirin V."/>
            <person name="Szebenyi C."/>
            <person name="Tomsovsky M."/>
            <person name="Tulloss R.E."/>
            <person name="Uehling J."/>
            <person name="Grigoriev I.V."/>
            <person name="Vagvolgyi C."/>
            <person name="Papp T."/>
            <person name="Martin F.M."/>
            <person name="Miettinen O."/>
            <person name="Hibbett D.S."/>
            <person name="Nagy L.G."/>
        </authorList>
    </citation>
    <scope>NUCLEOTIDE SEQUENCE [LARGE SCALE GENOMIC DNA]</scope>
    <source>
        <strain evidence="2 3">CBS 309.79</strain>
    </source>
</reference>
<accession>A0A5C3Q1X7</accession>
<dbReference type="AlphaFoldDB" id="A0A5C3Q1X7"/>
<feature type="transmembrane region" description="Helical" evidence="1">
    <location>
        <begin position="71"/>
        <end position="92"/>
    </location>
</feature>
<keyword evidence="1" id="KW-0472">Membrane</keyword>
<keyword evidence="3" id="KW-1185">Reference proteome</keyword>
<name>A0A5C3Q1X7_9AGAR</name>